<comment type="caution">
    <text evidence="1">The sequence shown here is derived from an EMBL/GenBank/DDBJ whole genome shotgun (WGS) entry which is preliminary data.</text>
</comment>
<organism evidence="1 2">
    <name type="scientific">Patagioenas fasciata monilis</name>
    <dbReference type="NCBI Taxonomy" id="372326"/>
    <lineage>
        <taxon>Eukaryota</taxon>
        <taxon>Metazoa</taxon>
        <taxon>Chordata</taxon>
        <taxon>Craniata</taxon>
        <taxon>Vertebrata</taxon>
        <taxon>Euteleostomi</taxon>
        <taxon>Archelosauria</taxon>
        <taxon>Archosauria</taxon>
        <taxon>Dinosauria</taxon>
        <taxon>Saurischia</taxon>
        <taxon>Theropoda</taxon>
        <taxon>Coelurosauria</taxon>
        <taxon>Aves</taxon>
        <taxon>Neognathae</taxon>
        <taxon>Neoaves</taxon>
        <taxon>Columbimorphae</taxon>
        <taxon>Columbiformes</taxon>
        <taxon>Columbidae</taxon>
        <taxon>Patagioenas</taxon>
    </lineage>
</organism>
<keyword evidence="2" id="KW-1185">Reference proteome</keyword>
<reference evidence="1 2" key="1">
    <citation type="submission" date="2016-02" db="EMBL/GenBank/DDBJ databases">
        <title>Band-tailed pigeon sequencing and assembly.</title>
        <authorList>
            <person name="Soares A.E."/>
            <person name="Novak B.J."/>
            <person name="Rice E.S."/>
            <person name="O'Connell B."/>
            <person name="Chang D."/>
            <person name="Weber S."/>
            <person name="Shapiro B."/>
        </authorList>
    </citation>
    <scope>NUCLEOTIDE SEQUENCE [LARGE SCALE GENOMIC DNA]</scope>
    <source>
        <strain evidence="1">BTP2013</strain>
        <tissue evidence="1">Blood</tissue>
    </source>
</reference>
<dbReference type="EMBL" id="LSYS01001700">
    <property type="protein sequence ID" value="OPJ87571.1"/>
    <property type="molecule type" value="Genomic_DNA"/>
</dbReference>
<dbReference type="AlphaFoldDB" id="A0A1V4KT10"/>
<accession>A0A1V4KT10</accession>
<evidence type="ECO:0000313" key="2">
    <source>
        <dbReference type="Proteomes" id="UP000190648"/>
    </source>
</evidence>
<name>A0A1V4KT10_PATFA</name>
<protein>
    <submittedName>
        <fullName evidence="1">Uncharacterized protein</fullName>
    </submittedName>
</protein>
<dbReference type="Proteomes" id="UP000190648">
    <property type="component" value="Unassembled WGS sequence"/>
</dbReference>
<gene>
    <name evidence="1" type="ORF">AV530_001020</name>
</gene>
<evidence type="ECO:0000313" key="1">
    <source>
        <dbReference type="EMBL" id="OPJ87571.1"/>
    </source>
</evidence>
<proteinExistence type="predicted"/>
<sequence>MPAESSPSWANCFFPGLVSCFHCQLLELTRYPEHSCAVSHPVIKPKTVLCLESDCTSVGLLAINNFSD</sequence>